<sequence>MKRTDRWVSALVTAALCFGCVADSRAELIDRGWYNGVKLIYDSTQRITWLGDANWAKTSGFDPNGEMTWDEARAWAGGLTIGGFSDWRLPITSDETCRGAGCTNSEMGHLFAVEGVSFTNPGLFLNVQERQSWSSRSYSSEPDLAWYVHFGNGDQAVTGKSGSHIPWAVRDGDVGAEVSIGTKPGSFLVRVNLGLHGST</sequence>
<feature type="domain" description="Lcl C-terminal" evidence="1">
    <location>
        <begin position="39"/>
        <end position="170"/>
    </location>
</feature>
<dbReference type="EMBL" id="UINC01001955">
    <property type="protein sequence ID" value="SUZ91181.1"/>
    <property type="molecule type" value="Genomic_DNA"/>
</dbReference>
<accession>A0A381RIH1</accession>
<evidence type="ECO:0000313" key="2">
    <source>
        <dbReference type="EMBL" id="SUZ91181.1"/>
    </source>
</evidence>
<dbReference type="AlphaFoldDB" id="A0A381RIH1"/>
<gene>
    <name evidence="2" type="ORF">METZ01_LOCUS44035</name>
</gene>
<name>A0A381RIH1_9ZZZZ</name>
<evidence type="ECO:0000259" key="1">
    <source>
        <dbReference type="Pfam" id="PF07603"/>
    </source>
</evidence>
<proteinExistence type="predicted"/>
<dbReference type="InterPro" id="IPR011460">
    <property type="entry name" value="Lcl_C"/>
</dbReference>
<reference evidence="2" key="1">
    <citation type="submission" date="2018-05" db="EMBL/GenBank/DDBJ databases">
        <authorList>
            <person name="Lanie J.A."/>
            <person name="Ng W.-L."/>
            <person name="Kazmierczak K.M."/>
            <person name="Andrzejewski T.M."/>
            <person name="Davidsen T.M."/>
            <person name="Wayne K.J."/>
            <person name="Tettelin H."/>
            <person name="Glass J.I."/>
            <person name="Rusch D."/>
            <person name="Podicherti R."/>
            <person name="Tsui H.-C.T."/>
            <person name="Winkler M.E."/>
        </authorList>
    </citation>
    <scope>NUCLEOTIDE SEQUENCE</scope>
</reference>
<feature type="non-terminal residue" evidence="2">
    <location>
        <position position="199"/>
    </location>
</feature>
<dbReference type="Pfam" id="PF07603">
    <property type="entry name" value="Lcl_C"/>
    <property type="match status" value="1"/>
</dbReference>
<protein>
    <recommendedName>
        <fullName evidence="1">Lcl C-terminal domain-containing protein</fullName>
    </recommendedName>
</protein>
<organism evidence="2">
    <name type="scientific">marine metagenome</name>
    <dbReference type="NCBI Taxonomy" id="408172"/>
    <lineage>
        <taxon>unclassified sequences</taxon>
        <taxon>metagenomes</taxon>
        <taxon>ecological metagenomes</taxon>
    </lineage>
</organism>